<proteinExistence type="predicted"/>
<organism evidence="1 2">
    <name type="scientific">Araneus ventricosus</name>
    <name type="common">Orbweaver spider</name>
    <name type="synonym">Epeira ventricosa</name>
    <dbReference type="NCBI Taxonomy" id="182803"/>
    <lineage>
        <taxon>Eukaryota</taxon>
        <taxon>Metazoa</taxon>
        <taxon>Ecdysozoa</taxon>
        <taxon>Arthropoda</taxon>
        <taxon>Chelicerata</taxon>
        <taxon>Arachnida</taxon>
        <taxon>Araneae</taxon>
        <taxon>Araneomorphae</taxon>
        <taxon>Entelegynae</taxon>
        <taxon>Araneoidea</taxon>
        <taxon>Araneidae</taxon>
        <taxon>Araneus</taxon>
    </lineage>
</organism>
<comment type="caution">
    <text evidence="1">The sequence shown here is derived from an EMBL/GenBank/DDBJ whole genome shotgun (WGS) entry which is preliminary data.</text>
</comment>
<accession>A0A4Y2L2X2</accession>
<evidence type="ECO:0000313" key="2">
    <source>
        <dbReference type="Proteomes" id="UP000499080"/>
    </source>
</evidence>
<evidence type="ECO:0000313" key="1">
    <source>
        <dbReference type="EMBL" id="GBN08157.1"/>
    </source>
</evidence>
<protein>
    <submittedName>
        <fullName evidence="1">Uncharacterized protein</fullName>
    </submittedName>
</protein>
<name>A0A4Y2L2X2_ARAVE</name>
<keyword evidence="2" id="KW-1185">Reference proteome</keyword>
<gene>
    <name evidence="1" type="ORF">AVEN_1027_1</name>
</gene>
<dbReference type="Proteomes" id="UP000499080">
    <property type="component" value="Unassembled WGS sequence"/>
</dbReference>
<dbReference type="EMBL" id="BGPR01005237">
    <property type="protein sequence ID" value="GBN08157.1"/>
    <property type="molecule type" value="Genomic_DNA"/>
</dbReference>
<reference evidence="1 2" key="1">
    <citation type="journal article" date="2019" name="Sci. Rep.">
        <title>Orb-weaving spider Araneus ventricosus genome elucidates the spidroin gene catalogue.</title>
        <authorList>
            <person name="Kono N."/>
            <person name="Nakamura H."/>
            <person name="Ohtoshi R."/>
            <person name="Moran D.A.P."/>
            <person name="Shinohara A."/>
            <person name="Yoshida Y."/>
            <person name="Fujiwara M."/>
            <person name="Mori M."/>
            <person name="Tomita M."/>
            <person name="Arakawa K."/>
        </authorList>
    </citation>
    <scope>NUCLEOTIDE SEQUENCE [LARGE SCALE GENOMIC DNA]</scope>
</reference>
<dbReference type="AlphaFoldDB" id="A0A4Y2L2X2"/>
<sequence>MRCVERTVSQFPRDIVSMVTNQDQDHPDVSTNLVSYTDAATALELALRYVEKPGATTQTNVMFVRRWHSIAPSCRFSSLRRKKQTDLILLIKGAVFILGHQFKSFF</sequence>